<reference evidence="1 2" key="1">
    <citation type="journal article" date="2021" name="Elife">
        <title>Chloroplast acquisition without the gene transfer in kleptoplastic sea slugs, Plakobranchus ocellatus.</title>
        <authorList>
            <person name="Maeda T."/>
            <person name="Takahashi S."/>
            <person name="Yoshida T."/>
            <person name="Shimamura S."/>
            <person name="Takaki Y."/>
            <person name="Nagai Y."/>
            <person name="Toyoda A."/>
            <person name="Suzuki Y."/>
            <person name="Arimoto A."/>
            <person name="Ishii H."/>
            <person name="Satoh N."/>
            <person name="Nishiyama T."/>
            <person name="Hasebe M."/>
            <person name="Maruyama T."/>
            <person name="Minagawa J."/>
            <person name="Obokata J."/>
            <person name="Shigenobu S."/>
        </authorList>
    </citation>
    <scope>NUCLEOTIDE SEQUENCE [LARGE SCALE GENOMIC DNA]</scope>
</reference>
<dbReference type="Proteomes" id="UP000735302">
    <property type="component" value="Unassembled WGS sequence"/>
</dbReference>
<proteinExistence type="predicted"/>
<name>A0AAV4AUJ1_9GAST</name>
<evidence type="ECO:0000313" key="1">
    <source>
        <dbReference type="EMBL" id="GFO10560.1"/>
    </source>
</evidence>
<accession>A0AAV4AUJ1</accession>
<protein>
    <submittedName>
        <fullName evidence="1">Uncharacterized protein</fullName>
    </submittedName>
</protein>
<dbReference type="EMBL" id="BLXT01004186">
    <property type="protein sequence ID" value="GFO10560.1"/>
    <property type="molecule type" value="Genomic_DNA"/>
</dbReference>
<evidence type="ECO:0000313" key="2">
    <source>
        <dbReference type="Proteomes" id="UP000735302"/>
    </source>
</evidence>
<gene>
    <name evidence="1" type="ORF">PoB_003706500</name>
</gene>
<keyword evidence="2" id="KW-1185">Reference proteome</keyword>
<organism evidence="1 2">
    <name type="scientific">Plakobranchus ocellatus</name>
    <dbReference type="NCBI Taxonomy" id="259542"/>
    <lineage>
        <taxon>Eukaryota</taxon>
        <taxon>Metazoa</taxon>
        <taxon>Spiralia</taxon>
        <taxon>Lophotrochozoa</taxon>
        <taxon>Mollusca</taxon>
        <taxon>Gastropoda</taxon>
        <taxon>Heterobranchia</taxon>
        <taxon>Euthyneura</taxon>
        <taxon>Panpulmonata</taxon>
        <taxon>Sacoglossa</taxon>
        <taxon>Placobranchoidea</taxon>
        <taxon>Plakobranchidae</taxon>
        <taxon>Plakobranchus</taxon>
    </lineage>
</organism>
<dbReference type="AlphaFoldDB" id="A0AAV4AUJ1"/>
<comment type="caution">
    <text evidence="1">The sequence shown here is derived from an EMBL/GenBank/DDBJ whole genome shotgun (WGS) entry which is preliminary data.</text>
</comment>
<sequence>MSSNLSAVVSSPLTATGRPTTRGGMAEITYGLYGGQVKPILYFHASRLRDHLVVPLTVLEKQCLHLWYSGQKLRKPKREAKVKCGLNKSHFVAVTESTEKIELPANIKEGALAWHRDGLGFKFLQASDTWSASSLVFSKRLDSL</sequence>